<evidence type="ECO:0000313" key="23">
    <source>
        <dbReference type="EMBL" id="MFA9461418.1"/>
    </source>
</evidence>
<keyword evidence="7 22" id="KW-0812">Transmembrane</keyword>
<feature type="transmembrane region" description="Helical" evidence="22">
    <location>
        <begin position="194"/>
        <end position="216"/>
    </location>
</feature>
<evidence type="ECO:0000256" key="11">
    <source>
        <dbReference type="ARBA" id="ARBA00023136"/>
    </source>
</evidence>
<organism evidence="23 24">
    <name type="scientific">Thiohalorhabdus methylotrophus</name>
    <dbReference type="NCBI Taxonomy" id="3242694"/>
    <lineage>
        <taxon>Bacteria</taxon>
        <taxon>Pseudomonadati</taxon>
        <taxon>Pseudomonadota</taxon>
        <taxon>Gammaproteobacteria</taxon>
        <taxon>Thiohalorhabdales</taxon>
        <taxon>Thiohalorhabdaceae</taxon>
        <taxon>Thiohalorhabdus</taxon>
    </lineage>
</organism>
<evidence type="ECO:0000256" key="17">
    <source>
        <dbReference type="ARBA" id="ARBA00041185"/>
    </source>
</evidence>
<dbReference type="EMBL" id="JBGUAW010000007">
    <property type="protein sequence ID" value="MFA9461418.1"/>
    <property type="molecule type" value="Genomic_DNA"/>
</dbReference>
<sequence length="398" mass="41087">MPSAEARWRRELPDPLLLAAMVALLGLGLVMVYSSSAALAAEEVGSSFHVVARQAVYVLLGLGVGAGCALAPPALWRRLAPFALLAGLVALVLVLIPGIGVRVGGAARWLDLGPVQVQVSEPFKIAFILYLGGYLVRKGEARLGTFAHGLLPILVISGLSAALLLLEPDFGGAAMVVGTGLVMGFLGGIRLRHLLAAALAALPLAAWAVFGSAYRYQRVVAFLDPWADPQDSGFQLRQSLIAFGRGEYSGVGLGDSIQKLFYLPEPHTDFLFAVIGEELGLIGTLTVLALYGLLVQRGFAIAERAGDAYGRLVAQGITFILGFQALAHMGVNLGLLPTKGLTLPLMSYGGSSLVTTLAALGILASIDRHRGRVGGADPAGARGDGGRGAIPAGAGAAA</sequence>
<comment type="caution">
    <text evidence="23">The sequence shown here is derived from an EMBL/GenBank/DDBJ whole genome shotgun (WGS) entry which is preliminary data.</text>
</comment>
<evidence type="ECO:0000256" key="22">
    <source>
        <dbReference type="SAM" id="Phobius"/>
    </source>
</evidence>
<comment type="similarity">
    <text evidence="16">Belongs to the SEDS family. FtsW subfamily.</text>
</comment>
<evidence type="ECO:0000256" key="19">
    <source>
        <dbReference type="ARBA" id="ARBA00044770"/>
    </source>
</evidence>
<feature type="transmembrane region" description="Helical" evidence="22">
    <location>
        <begin position="56"/>
        <end position="75"/>
    </location>
</feature>
<feature type="transmembrane region" description="Helical" evidence="22">
    <location>
        <begin position="82"/>
        <end position="103"/>
    </location>
</feature>
<keyword evidence="12" id="KW-0131">Cell cycle</keyword>
<name>A0ABV4TVZ7_9GAMM</name>
<evidence type="ECO:0000256" key="12">
    <source>
        <dbReference type="ARBA" id="ARBA00023306"/>
    </source>
</evidence>
<keyword evidence="9" id="KW-0573">Peptidoglycan synthesis</keyword>
<keyword evidence="3" id="KW-1003">Cell membrane</keyword>
<evidence type="ECO:0000256" key="18">
    <source>
        <dbReference type="ARBA" id="ARBA00041418"/>
    </source>
</evidence>
<keyword evidence="6" id="KW-0808">Transferase</keyword>
<keyword evidence="8" id="KW-0133">Cell shape</keyword>
<dbReference type="Pfam" id="PF01098">
    <property type="entry name" value="FTSW_RODA_SPOVE"/>
    <property type="match status" value="1"/>
</dbReference>
<evidence type="ECO:0000256" key="15">
    <source>
        <dbReference type="ARBA" id="ARBA00033270"/>
    </source>
</evidence>
<feature type="transmembrane region" description="Helical" evidence="22">
    <location>
        <begin position="170"/>
        <end position="187"/>
    </location>
</feature>
<gene>
    <name evidence="23" type="primary">ftsW</name>
    <name evidence="23" type="ORF">ACERLL_11330</name>
</gene>
<comment type="subcellular location">
    <subcellularLocation>
        <location evidence="1">Cell membrane</location>
        <topology evidence="1">Multi-pass membrane protein</topology>
    </subcellularLocation>
</comment>
<keyword evidence="10 22" id="KW-1133">Transmembrane helix</keyword>
<accession>A0ABV4TVZ7</accession>
<dbReference type="Proteomes" id="UP001575181">
    <property type="component" value="Unassembled WGS sequence"/>
</dbReference>
<evidence type="ECO:0000256" key="1">
    <source>
        <dbReference type="ARBA" id="ARBA00004651"/>
    </source>
</evidence>
<comment type="pathway">
    <text evidence="2">Cell wall biogenesis; peptidoglycan biosynthesis.</text>
</comment>
<evidence type="ECO:0000256" key="9">
    <source>
        <dbReference type="ARBA" id="ARBA00022984"/>
    </source>
</evidence>
<evidence type="ECO:0000256" key="8">
    <source>
        <dbReference type="ARBA" id="ARBA00022960"/>
    </source>
</evidence>
<evidence type="ECO:0000256" key="14">
    <source>
        <dbReference type="ARBA" id="ARBA00032370"/>
    </source>
</evidence>
<feature type="compositionally biased region" description="Low complexity" evidence="21">
    <location>
        <begin position="389"/>
        <end position="398"/>
    </location>
</feature>
<dbReference type="RefSeq" id="WP_373656206.1">
    <property type="nucleotide sequence ID" value="NZ_JBGUAW010000007.1"/>
</dbReference>
<protein>
    <recommendedName>
        <fullName evidence="17">Probable peptidoglycan glycosyltransferase FtsW</fullName>
        <ecNumber evidence="19">2.4.99.28</ecNumber>
    </recommendedName>
    <alternativeName>
        <fullName evidence="18">Cell division protein FtsW</fullName>
    </alternativeName>
    <alternativeName>
        <fullName evidence="15">Cell wall polymerase</fullName>
    </alternativeName>
    <alternativeName>
        <fullName evidence="14">Peptidoglycan polymerase</fullName>
    </alternativeName>
</protein>
<evidence type="ECO:0000256" key="10">
    <source>
        <dbReference type="ARBA" id="ARBA00022989"/>
    </source>
</evidence>
<proteinExistence type="inferred from homology"/>
<feature type="region of interest" description="Disordered" evidence="21">
    <location>
        <begin position="375"/>
        <end position="398"/>
    </location>
</feature>
<feature type="transmembrane region" description="Helical" evidence="22">
    <location>
        <begin position="115"/>
        <end position="136"/>
    </location>
</feature>
<feature type="transmembrane region" description="Helical" evidence="22">
    <location>
        <begin position="345"/>
        <end position="366"/>
    </location>
</feature>
<keyword evidence="4" id="KW-0132">Cell division</keyword>
<evidence type="ECO:0000313" key="24">
    <source>
        <dbReference type="Proteomes" id="UP001575181"/>
    </source>
</evidence>
<dbReference type="InterPro" id="IPR013437">
    <property type="entry name" value="FtsW"/>
</dbReference>
<dbReference type="PANTHER" id="PTHR30474">
    <property type="entry name" value="CELL CYCLE PROTEIN"/>
    <property type="match status" value="1"/>
</dbReference>
<reference evidence="23 24" key="1">
    <citation type="submission" date="2024-08" db="EMBL/GenBank/DDBJ databases">
        <title>Whole-genome sequencing of halo(alkali)philic microorganisms from hypersaline lakes.</title>
        <authorList>
            <person name="Sorokin D.Y."/>
            <person name="Merkel A.Y."/>
            <person name="Messina E."/>
            <person name="Yakimov M."/>
        </authorList>
    </citation>
    <scope>NUCLEOTIDE SEQUENCE [LARGE SCALE GENOMIC DNA]</scope>
    <source>
        <strain evidence="23 24">Cl-TMA</strain>
    </source>
</reference>
<dbReference type="NCBIfam" id="TIGR02614">
    <property type="entry name" value="ftsW"/>
    <property type="match status" value="1"/>
</dbReference>
<keyword evidence="24" id="KW-1185">Reference proteome</keyword>
<evidence type="ECO:0000256" key="7">
    <source>
        <dbReference type="ARBA" id="ARBA00022692"/>
    </source>
</evidence>
<evidence type="ECO:0000256" key="6">
    <source>
        <dbReference type="ARBA" id="ARBA00022679"/>
    </source>
</evidence>
<comment type="catalytic activity">
    <reaction evidence="20">
        <text>[GlcNAc-(1-&gt;4)-Mur2Ac(oyl-L-Ala-gamma-D-Glu-L-Lys-D-Ala-D-Ala)](n)-di-trans,octa-cis-undecaprenyl diphosphate + beta-D-GlcNAc-(1-&gt;4)-Mur2Ac(oyl-L-Ala-gamma-D-Glu-L-Lys-D-Ala-D-Ala)-di-trans,octa-cis-undecaprenyl diphosphate = [GlcNAc-(1-&gt;4)-Mur2Ac(oyl-L-Ala-gamma-D-Glu-L-Lys-D-Ala-D-Ala)](n+1)-di-trans,octa-cis-undecaprenyl diphosphate + di-trans,octa-cis-undecaprenyl diphosphate + H(+)</text>
        <dbReference type="Rhea" id="RHEA:23708"/>
        <dbReference type="Rhea" id="RHEA-COMP:9602"/>
        <dbReference type="Rhea" id="RHEA-COMP:9603"/>
        <dbReference type="ChEBI" id="CHEBI:15378"/>
        <dbReference type="ChEBI" id="CHEBI:58405"/>
        <dbReference type="ChEBI" id="CHEBI:60033"/>
        <dbReference type="ChEBI" id="CHEBI:78435"/>
        <dbReference type="EC" id="2.4.99.28"/>
    </reaction>
</comment>
<keyword evidence="11 22" id="KW-0472">Membrane</keyword>
<feature type="transmembrane region" description="Helical" evidence="22">
    <location>
        <begin position="143"/>
        <end position="164"/>
    </location>
</feature>
<feature type="transmembrane region" description="Helical" evidence="22">
    <location>
        <begin position="270"/>
        <end position="291"/>
    </location>
</feature>
<feature type="transmembrane region" description="Helical" evidence="22">
    <location>
        <begin position="312"/>
        <end position="333"/>
    </location>
</feature>
<keyword evidence="5" id="KW-0328">Glycosyltransferase</keyword>
<dbReference type="InterPro" id="IPR001182">
    <property type="entry name" value="FtsW/RodA"/>
</dbReference>
<evidence type="ECO:0000256" key="13">
    <source>
        <dbReference type="ARBA" id="ARBA00023316"/>
    </source>
</evidence>
<evidence type="ECO:0000256" key="3">
    <source>
        <dbReference type="ARBA" id="ARBA00022475"/>
    </source>
</evidence>
<evidence type="ECO:0000256" key="4">
    <source>
        <dbReference type="ARBA" id="ARBA00022618"/>
    </source>
</evidence>
<dbReference type="PANTHER" id="PTHR30474:SF2">
    <property type="entry name" value="PEPTIDOGLYCAN GLYCOSYLTRANSFERASE FTSW-RELATED"/>
    <property type="match status" value="1"/>
</dbReference>
<keyword evidence="13" id="KW-0961">Cell wall biogenesis/degradation</keyword>
<evidence type="ECO:0000256" key="5">
    <source>
        <dbReference type="ARBA" id="ARBA00022676"/>
    </source>
</evidence>
<evidence type="ECO:0000256" key="16">
    <source>
        <dbReference type="ARBA" id="ARBA00038053"/>
    </source>
</evidence>
<evidence type="ECO:0000256" key="2">
    <source>
        <dbReference type="ARBA" id="ARBA00004752"/>
    </source>
</evidence>
<dbReference type="EC" id="2.4.99.28" evidence="19"/>
<evidence type="ECO:0000256" key="20">
    <source>
        <dbReference type="ARBA" id="ARBA00049902"/>
    </source>
</evidence>
<evidence type="ECO:0000256" key="21">
    <source>
        <dbReference type="SAM" id="MobiDB-lite"/>
    </source>
</evidence>